<feature type="region of interest" description="Disordered" evidence="1">
    <location>
        <begin position="137"/>
        <end position="160"/>
    </location>
</feature>
<evidence type="ECO:0000313" key="3">
    <source>
        <dbReference type="Proteomes" id="UP001362999"/>
    </source>
</evidence>
<feature type="compositionally biased region" description="Polar residues" evidence="1">
    <location>
        <begin position="110"/>
        <end position="126"/>
    </location>
</feature>
<feature type="region of interest" description="Disordered" evidence="1">
    <location>
        <begin position="321"/>
        <end position="345"/>
    </location>
</feature>
<feature type="region of interest" description="Disordered" evidence="1">
    <location>
        <begin position="184"/>
        <end position="209"/>
    </location>
</feature>
<proteinExistence type="predicted"/>
<dbReference type="Proteomes" id="UP001362999">
    <property type="component" value="Unassembled WGS sequence"/>
</dbReference>
<feature type="region of interest" description="Disordered" evidence="1">
    <location>
        <begin position="243"/>
        <end position="294"/>
    </location>
</feature>
<evidence type="ECO:0000256" key="1">
    <source>
        <dbReference type="SAM" id="MobiDB-lite"/>
    </source>
</evidence>
<keyword evidence="3" id="KW-1185">Reference proteome</keyword>
<feature type="compositionally biased region" description="Acidic residues" evidence="1">
    <location>
        <begin position="252"/>
        <end position="270"/>
    </location>
</feature>
<feature type="region of interest" description="Disordered" evidence="1">
    <location>
        <begin position="42"/>
        <end position="89"/>
    </location>
</feature>
<gene>
    <name evidence="2" type="ORF">R3P38DRAFT_3218024</name>
</gene>
<reference evidence="2 3" key="1">
    <citation type="journal article" date="2024" name="J Genomics">
        <title>Draft genome sequencing and assembly of Favolaschia claudopus CIRM-BRFM 2984 isolated from oak limbs.</title>
        <authorList>
            <person name="Navarro D."/>
            <person name="Drula E."/>
            <person name="Chaduli D."/>
            <person name="Cazenave R."/>
            <person name="Ahrendt S."/>
            <person name="Wang J."/>
            <person name="Lipzen A."/>
            <person name="Daum C."/>
            <person name="Barry K."/>
            <person name="Grigoriev I.V."/>
            <person name="Favel A."/>
            <person name="Rosso M.N."/>
            <person name="Martin F."/>
        </authorList>
    </citation>
    <scope>NUCLEOTIDE SEQUENCE [LARGE SCALE GENOMIC DNA]</scope>
    <source>
        <strain evidence="2 3">CIRM-BRFM 2984</strain>
    </source>
</reference>
<dbReference type="AlphaFoldDB" id="A0AAW0A3V6"/>
<feature type="compositionally biased region" description="Polar residues" evidence="1">
    <location>
        <begin position="63"/>
        <end position="84"/>
    </location>
</feature>
<protein>
    <submittedName>
        <fullName evidence="2">Uncharacterized protein</fullName>
    </submittedName>
</protein>
<feature type="compositionally biased region" description="Basic and acidic residues" evidence="1">
    <location>
        <begin position="194"/>
        <end position="208"/>
    </location>
</feature>
<sequence length="345" mass="36757">MPPKVVLELEADAVVELLGLLACSGTDSPAISRLRTSLAATLPNDPAHSEKESSSITPRMPGTQHTEFQYSSTSHICPTSNVSPTPRRMRSASLPSMLVFHGWDAGPTCPSTPSGRLSLPPNTAGSPSLEPLFLLHPQEDSSTVPPPLPSEPEKKTLPFPSNANAEERLTVRFKITPRLRAELAAADQAKSRPAKCDSRKSGGDRIGGDCDIGQVDCDDPLCVSCRPAQGIAPHDAGARMRAAAHAVLSRDEDGESEVDEDGDGDGDSESEDSRVKKRKKTGYTQTGSGPPLTKDAGMLLAELVAAIFRSESRAALDDFLDSLGKGDNQIQHRAPRDLRQTASRP</sequence>
<feature type="region of interest" description="Disordered" evidence="1">
    <location>
        <begin position="110"/>
        <end position="129"/>
    </location>
</feature>
<dbReference type="EMBL" id="JAWWNJ010000086">
    <property type="protein sequence ID" value="KAK7000835.1"/>
    <property type="molecule type" value="Genomic_DNA"/>
</dbReference>
<name>A0AAW0A3V6_9AGAR</name>
<organism evidence="2 3">
    <name type="scientific">Favolaschia claudopus</name>
    <dbReference type="NCBI Taxonomy" id="2862362"/>
    <lineage>
        <taxon>Eukaryota</taxon>
        <taxon>Fungi</taxon>
        <taxon>Dikarya</taxon>
        <taxon>Basidiomycota</taxon>
        <taxon>Agaricomycotina</taxon>
        <taxon>Agaricomycetes</taxon>
        <taxon>Agaricomycetidae</taxon>
        <taxon>Agaricales</taxon>
        <taxon>Marasmiineae</taxon>
        <taxon>Mycenaceae</taxon>
        <taxon>Favolaschia</taxon>
    </lineage>
</organism>
<comment type="caution">
    <text evidence="2">The sequence shown here is derived from an EMBL/GenBank/DDBJ whole genome shotgun (WGS) entry which is preliminary data.</text>
</comment>
<evidence type="ECO:0000313" key="2">
    <source>
        <dbReference type="EMBL" id="KAK7000835.1"/>
    </source>
</evidence>
<accession>A0AAW0A3V6</accession>